<evidence type="ECO:0000256" key="8">
    <source>
        <dbReference type="PIRSR" id="PIRSR618044-2"/>
    </source>
</evidence>
<keyword evidence="10" id="KW-0812">Transmembrane</keyword>
<dbReference type="PRINTS" id="PR00725">
    <property type="entry name" value="DADACBPTASE1"/>
</dbReference>
<feature type="transmembrane region" description="Helical" evidence="10">
    <location>
        <begin position="5"/>
        <end position="26"/>
    </location>
</feature>
<dbReference type="GO" id="GO:0008360">
    <property type="term" value="P:regulation of cell shape"/>
    <property type="evidence" value="ECO:0007669"/>
    <property type="project" value="UniProtKB-KW"/>
</dbReference>
<dbReference type="Pfam" id="PF00768">
    <property type="entry name" value="Peptidase_S11"/>
    <property type="match status" value="1"/>
</dbReference>
<dbReference type="SUPFAM" id="SSF56601">
    <property type="entry name" value="beta-lactamase/transpeptidase-like"/>
    <property type="match status" value="1"/>
</dbReference>
<dbReference type="InterPro" id="IPR012338">
    <property type="entry name" value="Beta-lactam/transpept-like"/>
</dbReference>
<dbReference type="PANTHER" id="PTHR21581">
    <property type="entry name" value="D-ALANYL-D-ALANINE CARBOXYPEPTIDASE"/>
    <property type="match status" value="1"/>
</dbReference>
<feature type="active site" description="Proton acceptor" evidence="7">
    <location>
        <position position="101"/>
    </location>
</feature>
<dbReference type="Proteomes" id="UP000177507">
    <property type="component" value="Unassembled WGS sequence"/>
</dbReference>
<evidence type="ECO:0000256" key="4">
    <source>
        <dbReference type="ARBA" id="ARBA00022960"/>
    </source>
</evidence>
<evidence type="ECO:0000256" key="9">
    <source>
        <dbReference type="RuleBase" id="RU004016"/>
    </source>
</evidence>
<evidence type="ECO:0000313" key="13">
    <source>
        <dbReference type="Proteomes" id="UP000177507"/>
    </source>
</evidence>
<dbReference type="GO" id="GO:0071555">
    <property type="term" value="P:cell wall organization"/>
    <property type="evidence" value="ECO:0007669"/>
    <property type="project" value="UniProtKB-KW"/>
</dbReference>
<sequence>MRPSIILFTIVLGGIVCGGVFFIFGYPVEVPGANLAAEPLSGGAQAFLLPVTETNYRPVRDFNITEPIIEAEAAVLFDVQSGRLLFSKNINKRLPIASITKLMTAIIVLDRLSLDDIYVVSAENVNVDGLGADLYKDERFLGLDLFKIMLIKSSNDAALTFATEAERRGINLVQEMNLKAQELGMADTRFSDPAGLSDADTFSTAADLIKLVRHTAGRKQISEVLTTVAEEVSSADGKIKHGIINTNNLLGKITDIVLGKTGYTDIALGTMVLEVNLDNGIDQVISVVLGSNDRFGETTKLIVWAKKAYSWQ</sequence>
<dbReference type="InterPro" id="IPR001967">
    <property type="entry name" value="Peptidase_S11_N"/>
</dbReference>
<keyword evidence="10" id="KW-0472">Membrane</keyword>
<dbReference type="GO" id="GO:0009252">
    <property type="term" value="P:peptidoglycan biosynthetic process"/>
    <property type="evidence" value="ECO:0007669"/>
    <property type="project" value="UniProtKB-KW"/>
</dbReference>
<keyword evidence="5" id="KW-0573">Peptidoglycan synthesis</keyword>
<comment type="caution">
    <text evidence="12">The sequence shown here is derived from an EMBL/GenBank/DDBJ whole genome shotgun (WGS) entry which is preliminary data.</text>
</comment>
<evidence type="ECO:0000259" key="11">
    <source>
        <dbReference type="Pfam" id="PF00768"/>
    </source>
</evidence>
<dbReference type="PANTHER" id="PTHR21581:SF26">
    <property type="entry name" value="D-ALANYL-D-ALANINE ENDOPEPTIDASE"/>
    <property type="match status" value="1"/>
</dbReference>
<feature type="domain" description="Peptidase S11 D-alanyl-D-alanine carboxypeptidase A N-terminal" evidence="11">
    <location>
        <begin position="64"/>
        <end position="291"/>
    </location>
</feature>
<dbReference type="GO" id="GO:0006508">
    <property type="term" value="P:proteolysis"/>
    <property type="evidence" value="ECO:0007669"/>
    <property type="project" value="InterPro"/>
</dbReference>
<evidence type="ECO:0000256" key="10">
    <source>
        <dbReference type="SAM" id="Phobius"/>
    </source>
</evidence>
<keyword evidence="2" id="KW-0732">Signal</keyword>
<evidence type="ECO:0000256" key="2">
    <source>
        <dbReference type="ARBA" id="ARBA00022729"/>
    </source>
</evidence>
<dbReference type="Gene3D" id="3.40.710.10">
    <property type="entry name" value="DD-peptidase/beta-lactamase superfamily"/>
    <property type="match status" value="1"/>
</dbReference>
<feature type="binding site" evidence="8">
    <location>
        <position position="260"/>
    </location>
    <ligand>
        <name>substrate</name>
    </ligand>
</feature>
<dbReference type="AlphaFoldDB" id="A0A1F8ETU8"/>
<dbReference type="EMBL" id="MGJI01000022">
    <property type="protein sequence ID" value="OGN04297.1"/>
    <property type="molecule type" value="Genomic_DNA"/>
</dbReference>
<proteinExistence type="inferred from homology"/>
<evidence type="ECO:0000256" key="5">
    <source>
        <dbReference type="ARBA" id="ARBA00022984"/>
    </source>
</evidence>
<reference evidence="12 13" key="1">
    <citation type="journal article" date="2016" name="Nat. Commun.">
        <title>Thousands of microbial genomes shed light on interconnected biogeochemical processes in an aquifer system.</title>
        <authorList>
            <person name="Anantharaman K."/>
            <person name="Brown C.T."/>
            <person name="Hug L.A."/>
            <person name="Sharon I."/>
            <person name="Castelle C.J."/>
            <person name="Probst A.J."/>
            <person name="Thomas B.C."/>
            <person name="Singh A."/>
            <person name="Wilkins M.J."/>
            <person name="Karaoz U."/>
            <person name="Brodie E.L."/>
            <person name="Williams K.H."/>
            <person name="Hubbard S.S."/>
            <person name="Banfield J.F."/>
        </authorList>
    </citation>
    <scope>NUCLEOTIDE SEQUENCE [LARGE SCALE GENOMIC DNA]</scope>
</reference>
<dbReference type="InterPro" id="IPR018044">
    <property type="entry name" value="Peptidase_S11"/>
</dbReference>
<dbReference type="STRING" id="1802668.A2831_01175"/>
<comment type="similarity">
    <text evidence="1 9">Belongs to the peptidase S11 family.</text>
</comment>
<feature type="active site" evidence="7">
    <location>
        <position position="153"/>
    </location>
</feature>
<feature type="active site" description="Acyl-ester intermediate" evidence="7">
    <location>
        <position position="98"/>
    </location>
</feature>
<protein>
    <recommendedName>
        <fullName evidence="11">Peptidase S11 D-alanyl-D-alanine carboxypeptidase A N-terminal domain-containing protein</fullName>
    </recommendedName>
</protein>
<organism evidence="12 13">
    <name type="scientific">Candidatus Yanofskybacteria bacterium RIFCSPHIGHO2_01_FULL_44_17</name>
    <dbReference type="NCBI Taxonomy" id="1802668"/>
    <lineage>
        <taxon>Bacteria</taxon>
        <taxon>Candidatus Yanofskyibacteriota</taxon>
    </lineage>
</organism>
<evidence type="ECO:0000313" key="12">
    <source>
        <dbReference type="EMBL" id="OGN04297.1"/>
    </source>
</evidence>
<keyword evidence="6" id="KW-0961">Cell wall biogenesis/degradation</keyword>
<evidence type="ECO:0000256" key="1">
    <source>
        <dbReference type="ARBA" id="ARBA00007164"/>
    </source>
</evidence>
<accession>A0A1F8ETU8</accession>
<evidence type="ECO:0000256" key="6">
    <source>
        <dbReference type="ARBA" id="ARBA00023316"/>
    </source>
</evidence>
<dbReference type="GO" id="GO:0009002">
    <property type="term" value="F:serine-type D-Ala-D-Ala carboxypeptidase activity"/>
    <property type="evidence" value="ECO:0007669"/>
    <property type="project" value="InterPro"/>
</dbReference>
<evidence type="ECO:0000256" key="3">
    <source>
        <dbReference type="ARBA" id="ARBA00022801"/>
    </source>
</evidence>
<keyword evidence="10" id="KW-1133">Transmembrane helix</keyword>
<evidence type="ECO:0000256" key="7">
    <source>
        <dbReference type="PIRSR" id="PIRSR618044-1"/>
    </source>
</evidence>
<keyword evidence="3" id="KW-0378">Hydrolase</keyword>
<name>A0A1F8ETU8_9BACT</name>
<keyword evidence="4" id="KW-0133">Cell shape</keyword>
<gene>
    <name evidence="12" type="ORF">A2831_01175</name>
</gene>